<evidence type="ECO:0000313" key="2">
    <source>
        <dbReference type="Proteomes" id="UP000626844"/>
    </source>
</evidence>
<dbReference type="InterPro" id="IPR056982">
    <property type="entry name" value="Phage_ProQ_C-like"/>
</dbReference>
<dbReference type="AlphaFoldDB" id="A0A926NE42"/>
<gene>
    <name evidence="1" type="ORF">IC621_02830</name>
</gene>
<name>A0A926NE42_9BACI</name>
<sequence length="84" mass="9972">MEKVGRKYIQVSFGGFQTYKYYKDSLEQVSDYAADFYLYLSKQEILDEQEISNLVSEIRSKFDRWGSVNLTLDQLRRISKIISE</sequence>
<keyword evidence="2" id="KW-1185">Reference proteome</keyword>
<proteinExistence type="predicted"/>
<dbReference type="Pfam" id="PF24203">
    <property type="entry name" value="Phage_ProQ_C_like"/>
    <property type="match status" value="1"/>
</dbReference>
<evidence type="ECO:0000313" key="1">
    <source>
        <dbReference type="EMBL" id="MBD1379155.1"/>
    </source>
</evidence>
<dbReference type="EMBL" id="JACXAI010000002">
    <property type="protein sequence ID" value="MBD1379155.1"/>
    <property type="molecule type" value="Genomic_DNA"/>
</dbReference>
<protein>
    <submittedName>
        <fullName evidence="1">Uncharacterized protein</fullName>
    </submittedName>
</protein>
<accession>A0A926NE42</accession>
<comment type="caution">
    <text evidence="1">The sequence shown here is derived from an EMBL/GenBank/DDBJ whole genome shotgun (WGS) entry which is preliminary data.</text>
</comment>
<dbReference type="Proteomes" id="UP000626844">
    <property type="component" value="Unassembled WGS sequence"/>
</dbReference>
<reference evidence="1" key="1">
    <citation type="submission" date="2020-09" db="EMBL/GenBank/DDBJ databases">
        <title>A novel bacterium of genus Bacillus, isolated from South China Sea.</title>
        <authorList>
            <person name="Huang H."/>
            <person name="Mo K."/>
            <person name="Hu Y."/>
        </authorList>
    </citation>
    <scope>NUCLEOTIDE SEQUENCE</scope>
    <source>
        <strain evidence="1">IB182487</strain>
    </source>
</reference>
<organism evidence="1 2">
    <name type="scientific">Metabacillus arenae</name>
    <dbReference type="NCBI Taxonomy" id="2771434"/>
    <lineage>
        <taxon>Bacteria</taxon>
        <taxon>Bacillati</taxon>
        <taxon>Bacillota</taxon>
        <taxon>Bacilli</taxon>
        <taxon>Bacillales</taxon>
        <taxon>Bacillaceae</taxon>
        <taxon>Metabacillus</taxon>
    </lineage>
</organism>